<evidence type="ECO:0000313" key="3">
    <source>
        <dbReference type="Proteomes" id="UP000014854"/>
    </source>
</evidence>
<name>S7JMA3_VIBFL</name>
<dbReference type="AlphaFoldDB" id="S7JMA3"/>
<dbReference type="PATRIC" id="fig|1336752.4.peg.1606"/>
<dbReference type="Proteomes" id="UP000014854">
    <property type="component" value="Unassembled WGS sequence"/>
</dbReference>
<accession>S7JMA3</accession>
<keyword evidence="1" id="KW-0812">Transmembrane</keyword>
<dbReference type="EMBL" id="ASXS01000006">
    <property type="protein sequence ID" value="EPP23345.1"/>
    <property type="molecule type" value="Genomic_DNA"/>
</dbReference>
<sequence>MPDYLKRKVRPSPGKPSQIVRDVLMSKLFKWLALLSTGFLVVFGYLGFHSYRALTFMDHGLQWFWVDSQFISLDTTAMQSAREHHSKQLIYRQVDVDHQLAIFLNTTNNGHFLFTFAKDAPCDPATPYQAQLTVNNEPSETVTFDCKTPDSAVYRLAKPKFTQLQLTNEDFHFNLDLNLWDLKALKKDDYMQHNYRFFQQHSNETVYPWDRD</sequence>
<organism evidence="2 3">
    <name type="scientific">Vibrio fluvialis PG41</name>
    <dbReference type="NCBI Taxonomy" id="1336752"/>
    <lineage>
        <taxon>Bacteria</taxon>
        <taxon>Pseudomonadati</taxon>
        <taxon>Pseudomonadota</taxon>
        <taxon>Gammaproteobacteria</taxon>
        <taxon>Vibrionales</taxon>
        <taxon>Vibrionaceae</taxon>
        <taxon>Vibrio</taxon>
    </lineage>
</organism>
<feature type="transmembrane region" description="Helical" evidence="1">
    <location>
        <begin position="28"/>
        <end position="48"/>
    </location>
</feature>
<keyword evidence="1" id="KW-1133">Transmembrane helix</keyword>
<comment type="caution">
    <text evidence="2">The sequence shown here is derived from an EMBL/GenBank/DDBJ whole genome shotgun (WGS) entry which is preliminary data.</text>
</comment>
<protein>
    <submittedName>
        <fullName evidence="2">Uncharacterized protein</fullName>
    </submittedName>
</protein>
<proteinExistence type="predicted"/>
<gene>
    <name evidence="2" type="ORF">L910_3904</name>
</gene>
<reference evidence="2 3" key="1">
    <citation type="journal article" date="2013" name="Gut Pathog.">
        <title>Evidence of a new metabolic capacity in an emerging diarrheal pathogen: lessons from the draft genomes of Vibrio fluvialis strains PG41 and I21563.</title>
        <authorList>
            <person name="Khatri I."/>
            <person name="Mahajan S."/>
            <person name="Dureja C."/>
            <person name="Subramanian S."/>
            <person name="Raychaudhuri S."/>
        </authorList>
    </citation>
    <scope>NUCLEOTIDE SEQUENCE [LARGE SCALE GENOMIC DNA]</scope>
    <source>
        <strain evidence="2 3">PG41</strain>
    </source>
</reference>
<keyword evidence="1" id="KW-0472">Membrane</keyword>
<evidence type="ECO:0000256" key="1">
    <source>
        <dbReference type="SAM" id="Phobius"/>
    </source>
</evidence>
<evidence type="ECO:0000313" key="2">
    <source>
        <dbReference type="EMBL" id="EPP23345.1"/>
    </source>
</evidence>